<comment type="caution">
    <text evidence="1">The sequence shown here is derived from an EMBL/GenBank/DDBJ whole genome shotgun (WGS) entry which is preliminary data.</text>
</comment>
<name>A0A4U0U7W5_9PEZI</name>
<sequence length="258" mass="28507">MGQYWEIFNIDRQESLRNTSGLKLFEMLANGHPKQLIALLQVPRLRCWKFSETKLVEAKARAAAGGACDRLITVGDYAKGVPPNAVTAAEVKALEIQLHQFYQTGPGTDMPEYTYPNPLYQIAEVQSVTDELWDFVGTKIRRVRASRLGKKEMGLLDGLMLLPPLPSSSAGAVLRNLDRKVYIRDDSVADADSDFPSNLGDVACVKTLWTEDSSGTMKFGCHGVWAGARFDIVGLEEVKGVKGWVDGSPEAVEVEEEW</sequence>
<organism evidence="1 2">
    <name type="scientific">Salinomyces thailandicus</name>
    <dbReference type="NCBI Taxonomy" id="706561"/>
    <lineage>
        <taxon>Eukaryota</taxon>
        <taxon>Fungi</taxon>
        <taxon>Dikarya</taxon>
        <taxon>Ascomycota</taxon>
        <taxon>Pezizomycotina</taxon>
        <taxon>Dothideomycetes</taxon>
        <taxon>Dothideomycetidae</taxon>
        <taxon>Mycosphaerellales</taxon>
        <taxon>Teratosphaeriaceae</taxon>
        <taxon>Salinomyces</taxon>
    </lineage>
</organism>
<dbReference type="Proteomes" id="UP000308549">
    <property type="component" value="Unassembled WGS sequence"/>
</dbReference>
<proteinExistence type="predicted"/>
<gene>
    <name evidence="1" type="ORF">B0A50_02452</name>
</gene>
<reference evidence="1 2" key="1">
    <citation type="submission" date="2017-03" db="EMBL/GenBank/DDBJ databases">
        <title>Genomes of endolithic fungi from Antarctica.</title>
        <authorList>
            <person name="Coleine C."/>
            <person name="Masonjones S."/>
            <person name="Stajich J.E."/>
        </authorList>
    </citation>
    <scope>NUCLEOTIDE SEQUENCE [LARGE SCALE GENOMIC DNA]</scope>
    <source>
        <strain evidence="1 2">CCFEE 6315</strain>
    </source>
</reference>
<accession>A0A4U0U7W5</accession>
<dbReference type="EMBL" id="NAJL01000010">
    <property type="protein sequence ID" value="TKA30732.1"/>
    <property type="molecule type" value="Genomic_DNA"/>
</dbReference>
<evidence type="ECO:0000313" key="1">
    <source>
        <dbReference type="EMBL" id="TKA30732.1"/>
    </source>
</evidence>
<dbReference type="AlphaFoldDB" id="A0A4U0U7W5"/>
<keyword evidence="2" id="KW-1185">Reference proteome</keyword>
<dbReference type="OrthoDB" id="2588098at2759"/>
<evidence type="ECO:0000313" key="2">
    <source>
        <dbReference type="Proteomes" id="UP000308549"/>
    </source>
</evidence>
<protein>
    <submittedName>
        <fullName evidence="1">Uncharacterized protein</fullName>
    </submittedName>
</protein>